<name>A0ABQ2RVZ3_9DEIO</name>
<dbReference type="Proteomes" id="UP000634308">
    <property type="component" value="Unassembled WGS sequence"/>
</dbReference>
<evidence type="ECO:0000313" key="1">
    <source>
        <dbReference type="EMBL" id="GGR73149.1"/>
    </source>
</evidence>
<sequence>MPGGPFAERAAGHYPGGMTSPARPQAATHDFTRDLTQLMVRRGVSSIAPRPHTSGDGPSGTAGLLGLTEHDVFVTQDLAFTFLGPGDHRAAAAALNVSDPHLLPEGTQRNDSDVAAFSRDAGTLFDRHGVMNLEFPAGSFLGFRSTPQGMQFTVDGVHLTLRPTQPDPQA</sequence>
<comment type="caution">
    <text evidence="1">The sequence shown here is derived from an EMBL/GenBank/DDBJ whole genome shotgun (WGS) entry which is preliminary data.</text>
</comment>
<evidence type="ECO:0000313" key="2">
    <source>
        <dbReference type="Proteomes" id="UP000634308"/>
    </source>
</evidence>
<protein>
    <submittedName>
        <fullName evidence="1">Uncharacterized protein</fullName>
    </submittedName>
</protein>
<accession>A0ABQ2RVZ3</accession>
<proteinExistence type="predicted"/>
<gene>
    <name evidence="1" type="ORF">GCM10008959_38190</name>
</gene>
<reference evidence="2" key="1">
    <citation type="journal article" date="2019" name="Int. J. Syst. Evol. Microbiol.">
        <title>The Global Catalogue of Microorganisms (GCM) 10K type strain sequencing project: providing services to taxonomists for standard genome sequencing and annotation.</title>
        <authorList>
            <consortium name="The Broad Institute Genomics Platform"/>
            <consortium name="The Broad Institute Genome Sequencing Center for Infectious Disease"/>
            <person name="Wu L."/>
            <person name="Ma J."/>
        </authorList>
    </citation>
    <scope>NUCLEOTIDE SEQUENCE [LARGE SCALE GENOMIC DNA]</scope>
    <source>
        <strain evidence="2">JCM 31404</strain>
    </source>
</reference>
<dbReference type="EMBL" id="BMQM01000042">
    <property type="protein sequence ID" value="GGR73149.1"/>
    <property type="molecule type" value="Genomic_DNA"/>
</dbReference>
<keyword evidence="2" id="KW-1185">Reference proteome</keyword>
<organism evidence="1 2">
    <name type="scientific">Deinococcus seoulensis</name>
    <dbReference type="NCBI Taxonomy" id="1837379"/>
    <lineage>
        <taxon>Bacteria</taxon>
        <taxon>Thermotogati</taxon>
        <taxon>Deinococcota</taxon>
        <taxon>Deinococci</taxon>
        <taxon>Deinococcales</taxon>
        <taxon>Deinococcaceae</taxon>
        <taxon>Deinococcus</taxon>
    </lineage>
</organism>